<dbReference type="InterPro" id="IPR015007">
    <property type="entry name" value="NUP2/50/61"/>
</dbReference>
<dbReference type="SUPFAM" id="SSF50729">
    <property type="entry name" value="PH domain-like"/>
    <property type="match status" value="1"/>
</dbReference>
<dbReference type="InterPro" id="IPR011993">
    <property type="entry name" value="PH-like_dom_sf"/>
</dbReference>
<evidence type="ECO:0000256" key="5">
    <source>
        <dbReference type="ARBA" id="ARBA00023010"/>
    </source>
</evidence>
<feature type="compositionally biased region" description="Pro residues" evidence="8">
    <location>
        <begin position="83"/>
        <end position="104"/>
    </location>
</feature>
<accession>A0A0G4I4L3</accession>
<keyword evidence="3" id="KW-0509">mRNA transport</keyword>
<feature type="region of interest" description="Disordered" evidence="8">
    <location>
        <begin position="1"/>
        <end position="45"/>
    </location>
</feature>
<organism evidence="10">
    <name type="scientific">Chromera velia CCMP2878</name>
    <dbReference type="NCBI Taxonomy" id="1169474"/>
    <lineage>
        <taxon>Eukaryota</taxon>
        <taxon>Sar</taxon>
        <taxon>Alveolata</taxon>
        <taxon>Colpodellida</taxon>
        <taxon>Chromeraceae</taxon>
        <taxon>Chromera</taxon>
    </lineage>
</organism>
<reference evidence="10" key="1">
    <citation type="submission" date="2014-11" db="EMBL/GenBank/DDBJ databases">
        <authorList>
            <person name="Otto D Thomas"/>
            <person name="Naeem Raeece"/>
        </authorList>
    </citation>
    <scope>NUCLEOTIDE SEQUENCE</scope>
</reference>
<dbReference type="EMBL" id="CDMZ01005080">
    <property type="protein sequence ID" value="CEM51891.1"/>
    <property type="molecule type" value="Genomic_DNA"/>
</dbReference>
<feature type="compositionally biased region" description="Basic and acidic residues" evidence="8">
    <location>
        <begin position="120"/>
        <end position="159"/>
    </location>
</feature>
<feature type="compositionally biased region" description="Polar residues" evidence="8">
    <location>
        <begin position="160"/>
        <end position="170"/>
    </location>
</feature>
<comment type="subcellular location">
    <subcellularLocation>
        <location evidence="1">Nucleus</location>
        <location evidence="1">Nuclear pore complex</location>
    </subcellularLocation>
</comment>
<feature type="compositionally biased region" description="Basic and acidic residues" evidence="8">
    <location>
        <begin position="322"/>
        <end position="359"/>
    </location>
</feature>
<feature type="compositionally biased region" description="Low complexity" evidence="8">
    <location>
        <begin position="226"/>
        <end position="243"/>
    </location>
</feature>
<keyword evidence="5" id="KW-0811">Translocation</keyword>
<keyword evidence="4" id="KW-0653">Protein transport</keyword>
<evidence type="ECO:0000256" key="2">
    <source>
        <dbReference type="ARBA" id="ARBA00022448"/>
    </source>
</evidence>
<feature type="region of interest" description="Disordered" evidence="8">
    <location>
        <begin position="216"/>
        <end position="368"/>
    </location>
</feature>
<keyword evidence="7" id="KW-0539">Nucleus</keyword>
<name>A0A0G4I4L3_9ALVE</name>
<protein>
    <recommendedName>
        <fullName evidence="9">RanBD1 domain-containing protein</fullName>
    </recommendedName>
</protein>
<keyword evidence="6" id="KW-0906">Nuclear pore complex</keyword>
<feature type="region of interest" description="Disordered" evidence="8">
    <location>
        <begin position="60"/>
        <end position="192"/>
    </location>
</feature>
<feature type="compositionally biased region" description="Basic and acidic residues" evidence="8">
    <location>
        <begin position="15"/>
        <end position="34"/>
    </location>
</feature>
<dbReference type="GO" id="GO:0005643">
    <property type="term" value="C:nuclear pore"/>
    <property type="evidence" value="ECO:0007669"/>
    <property type="project" value="UniProtKB-SubCell"/>
</dbReference>
<evidence type="ECO:0000256" key="8">
    <source>
        <dbReference type="SAM" id="MobiDB-lite"/>
    </source>
</evidence>
<dbReference type="Gene3D" id="2.30.29.30">
    <property type="entry name" value="Pleckstrin-homology domain (PH domain)/Phosphotyrosine-binding domain (PTB)"/>
    <property type="match status" value="1"/>
</dbReference>
<evidence type="ECO:0000256" key="7">
    <source>
        <dbReference type="ARBA" id="ARBA00023242"/>
    </source>
</evidence>
<dbReference type="Pfam" id="PF08911">
    <property type="entry name" value="NUP50"/>
    <property type="match status" value="1"/>
</dbReference>
<evidence type="ECO:0000256" key="3">
    <source>
        <dbReference type="ARBA" id="ARBA00022816"/>
    </source>
</evidence>
<dbReference type="VEuPathDB" id="CryptoDB:Cvel_10921"/>
<evidence type="ECO:0000313" key="10">
    <source>
        <dbReference type="EMBL" id="CEM51891.1"/>
    </source>
</evidence>
<dbReference type="GO" id="GO:0051028">
    <property type="term" value="P:mRNA transport"/>
    <property type="evidence" value="ECO:0007669"/>
    <property type="project" value="UniProtKB-KW"/>
</dbReference>
<feature type="compositionally biased region" description="Low complexity" evidence="8">
    <location>
        <begin position="105"/>
        <end position="119"/>
    </location>
</feature>
<proteinExistence type="predicted"/>
<feature type="compositionally biased region" description="Acidic residues" evidence="8">
    <location>
        <begin position="285"/>
        <end position="300"/>
    </location>
</feature>
<evidence type="ECO:0000259" key="9">
    <source>
        <dbReference type="PROSITE" id="PS50196"/>
    </source>
</evidence>
<dbReference type="GO" id="GO:0015031">
    <property type="term" value="P:protein transport"/>
    <property type="evidence" value="ECO:0007669"/>
    <property type="project" value="UniProtKB-KW"/>
</dbReference>
<evidence type="ECO:0000256" key="1">
    <source>
        <dbReference type="ARBA" id="ARBA00004567"/>
    </source>
</evidence>
<gene>
    <name evidence="10" type="ORF">Cvel_10921</name>
</gene>
<evidence type="ECO:0000256" key="4">
    <source>
        <dbReference type="ARBA" id="ARBA00022927"/>
    </source>
</evidence>
<sequence>MNEWMDGWMNGQTRAAEEQLTKDQVEQGDDDRHGSSQIAYDMGKAPEAVLKERKIVRVKRGTGAAVPDGVADGGAAPGALPLYHPPVAPPAPQPAVPSSAPAPAPAGEAPSSPAAAAVSGEEKEEKEAEKEKEEKKEESTEKAKEETKNEESKKKDETKPASTSLFNGSLFSAPPVQPGTQPPSLFSGMNGAGAVPSLFGGATSTLFPQTTGPSLFGAGGLGSGLGAPATGGTAPPTLFGSGPTPAPPAGSLFGGGTSLFGVAAPAAGREASGGEKSEGAGGGEGEPEDDLEDKEAEAAPEDPQKGEEDENILYRGDATVLKLKEFSDTSEGDTTKEKEGKEKEKENEANPGEKRKSDDAAAEAAAPRKSKFVEIAEGFVSLLQNKETKKGRVVVRQKGTLKVQLNVPFLPSTSFQPEGQRTVRFHALNDEAILESGGLAEDKPVSAVYRVKLQAGGDYQKKFLEAAAQLELK</sequence>
<dbReference type="AlphaFoldDB" id="A0A0G4I4L3"/>
<dbReference type="PROSITE" id="PS50196">
    <property type="entry name" value="RANBD1"/>
    <property type="match status" value="1"/>
</dbReference>
<keyword evidence="2" id="KW-0813">Transport</keyword>
<dbReference type="InterPro" id="IPR000156">
    <property type="entry name" value="Ran_bind_dom"/>
</dbReference>
<feature type="domain" description="RanBD1" evidence="9">
    <location>
        <begin position="284"/>
        <end position="473"/>
    </location>
</feature>
<evidence type="ECO:0000256" key="6">
    <source>
        <dbReference type="ARBA" id="ARBA00023132"/>
    </source>
</evidence>